<sequence length="213" mass="23428">MEGVGARLGRSSTRYGPVTVFTGPVRKWKKKWVHISPSNNNNSSSSSNHSQNHQSSVNGTSNGNNVSHLLLFKWTPISQSQNGNNGDSGDKNSVKEDAVVAPEEPPRRKFRYMPIALLEEQKKEAAEKAEDETEPGDTDPSLAEPAAKSDGFDEKPDINDVPMEENQEGNKIVQDLNESTLDLSLGLTAHDGDPDSNMDQSREEEKLERVNSK</sequence>
<keyword evidence="3" id="KW-1185">Reference proteome</keyword>
<dbReference type="AlphaFoldDB" id="A0AAV5ISV6"/>
<dbReference type="PANTHER" id="PTHR34572:SF1">
    <property type="entry name" value="GOLGIN FAMILY A PROTEIN"/>
    <property type="match status" value="1"/>
</dbReference>
<comment type="caution">
    <text evidence="2">The sequence shown here is derived from an EMBL/GenBank/DDBJ whole genome shotgun (WGS) entry which is preliminary data.</text>
</comment>
<dbReference type="EMBL" id="BPVZ01000018">
    <property type="protein sequence ID" value="GKV01920.1"/>
    <property type="molecule type" value="Genomic_DNA"/>
</dbReference>
<evidence type="ECO:0000256" key="1">
    <source>
        <dbReference type="SAM" id="MobiDB-lite"/>
    </source>
</evidence>
<reference evidence="2 3" key="1">
    <citation type="journal article" date="2021" name="Commun. Biol.">
        <title>The genome of Shorea leprosula (Dipterocarpaceae) highlights the ecological relevance of drought in aseasonal tropical rainforests.</title>
        <authorList>
            <person name="Ng K.K.S."/>
            <person name="Kobayashi M.J."/>
            <person name="Fawcett J.A."/>
            <person name="Hatakeyama M."/>
            <person name="Paape T."/>
            <person name="Ng C.H."/>
            <person name="Ang C.C."/>
            <person name="Tnah L.H."/>
            <person name="Lee C.T."/>
            <person name="Nishiyama T."/>
            <person name="Sese J."/>
            <person name="O'Brien M.J."/>
            <person name="Copetti D."/>
            <person name="Mohd Noor M.I."/>
            <person name="Ong R.C."/>
            <person name="Putra M."/>
            <person name="Sireger I.Z."/>
            <person name="Indrioko S."/>
            <person name="Kosugi Y."/>
            <person name="Izuno A."/>
            <person name="Isagi Y."/>
            <person name="Lee S.L."/>
            <person name="Shimizu K.K."/>
        </authorList>
    </citation>
    <scope>NUCLEOTIDE SEQUENCE [LARGE SCALE GENOMIC DNA]</scope>
    <source>
        <strain evidence="2">214</strain>
    </source>
</reference>
<feature type="compositionally biased region" description="Low complexity" evidence="1">
    <location>
        <begin position="38"/>
        <end position="64"/>
    </location>
</feature>
<dbReference type="PANTHER" id="PTHR34572">
    <property type="entry name" value="GOLGIN FAMILY A PROTEIN"/>
    <property type="match status" value="1"/>
</dbReference>
<feature type="region of interest" description="Disordered" evidence="1">
    <location>
        <begin position="35"/>
        <end position="64"/>
    </location>
</feature>
<accession>A0AAV5ISV6</accession>
<feature type="compositionally biased region" description="Basic and acidic residues" evidence="1">
    <location>
        <begin position="119"/>
        <end position="128"/>
    </location>
</feature>
<evidence type="ECO:0000313" key="2">
    <source>
        <dbReference type="EMBL" id="GKV01920.1"/>
    </source>
</evidence>
<protein>
    <submittedName>
        <fullName evidence="2">Uncharacterized protein</fullName>
    </submittedName>
</protein>
<name>A0AAV5ISV6_9ROSI</name>
<dbReference type="Proteomes" id="UP001054252">
    <property type="component" value="Unassembled WGS sequence"/>
</dbReference>
<gene>
    <name evidence="2" type="ORF">SLEP1_g14431</name>
</gene>
<feature type="compositionally biased region" description="Low complexity" evidence="1">
    <location>
        <begin position="78"/>
        <end position="87"/>
    </location>
</feature>
<evidence type="ECO:0000313" key="3">
    <source>
        <dbReference type="Proteomes" id="UP001054252"/>
    </source>
</evidence>
<feature type="compositionally biased region" description="Basic and acidic residues" evidence="1">
    <location>
        <begin position="88"/>
        <end position="98"/>
    </location>
</feature>
<feature type="region of interest" description="Disordered" evidence="1">
    <location>
        <begin position="77"/>
        <end position="213"/>
    </location>
</feature>
<proteinExistence type="predicted"/>
<organism evidence="2 3">
    <name type="scientific">Rubroshorea leprosula</name>
    <dbReference type="NCBI Taxonomy" id="152421"/>
    <lineage>
        <taxon>Eukaryota</taxon>
        <taxon>Viridiplantae</taxon>
        <taxon>Streptophyta</taxon>
        <taxon>Embryophyta</taxon>
        <taxon>Tracheophyta</taxon>
        <taxon>Spermatophyta</taxon>
        <taxon>Magnoliopsida</taxon>
        <taxon>eudicotyledons</taxon>
        <taxon>Gunneridae</taxon>
        <taxon>Pentapetalae</taxon>
        <taxon>rosids</taxon>
        <taxon>malvids</taxon>
        <taxon>Malvales</taxon>
        <taxon>Dipterocarpaceae</taxon>
        <taxon>Rubroshorea</taxon>
    </lineage>
</organism>
<feature type="compositionally biased region" description="Basic and acidic residues" evidence="1">
    <location>
        <begin position="200"/>
        <end position="213"/>
    </location>
</feature>